<evidence type="ECO:0000313" key="2">
    <source>
        <dbReference type="Proteomes" id="UP000031419"/>
    </source>
</evidence>
<dbReference type="eggNOG" id="ENOG502ZFFJ">
    <property type="taxonomic scope" value="Bacteria"/>
</dbReference>
<keyword evidence="2" id="KW-1185">Reference proteome</keyword>
<dbReference type="AlphaFoldDB" id="A0A073AVK3"/>
<reference evidence="1 2" key="1">
    <citation type="submission" date="2014-06" db="EMBL/GenBank/DDBJ databases">
        <title>Saccharopolyspora rectivirgula DSM-43113 Genome sequencing.</title>
        <authorList>
            <person name="Barrera C."/>
            <person name="Millon L."/>
            <person name="Rognon B."/>
            <person name="Zaugg C."/>
            <person name="Monod M."/>
        </authorList>
    </citation>
    <scope>NUCLEOTIDE SEQUENCE [LARGE SCALE GENOMIC DNA]</scope>
    <source>
        <strain evidence="1 2">DSM 43113</strain>
    </source>
</reference>
<accession>A0A073AVK3</accession>
<evidence type="ECO:0000313" key="1">
    <source>
        <dbReference type="EMBL" id="KEI43828.1"/>
    </source>
</evidence>
<gene>
    <name evidence="1" type="ORF">GU90_12600</name>
</gene>
<organism evidence="1 2">
    <name type="scientific">Saccharopolyspora rectivirgula</name>
    <dbReference type="NCBI Taxonomy" id="28042"/>
    <lineage>
        <taxon>Bacteria</taxon>
        <taxon>Bacillati</taxon>
        <taxon>Actinomycetota</taxon>
        <taxon>Actinomycetes</taxon>
        <taxon>Pseudonocardiales</taxon>
        <taxon>Pseudonocardiaceae</taxon>
        <taxon>Saccharopolyspora</taxon>
    </lineage>
</organism>
<protein>
    <submittedName>
        <fullName evidence="1">Uncharacterized protein</fullName>
    </submittedName>
</protein>
<dbReference type="OrthoDB" id="3694689at2"/>
<comment type="caution">
    <text evidence="1">The sequence shown here is derived from an EMBL/GenBank/DDBJ whole genome shotgun (WGS) entry which is preliminary data.</text>
</comment>
<dbReference type="RefSeq" id="WP_029721083.1">
    <property type="nucleotide sequence ID" value="NZ_JNVU01000031.1"/>
</dbReference>
<dbReference type="EMBL" id="JNVU01000031">
    <property type="protein sequence ID" value="KEI43828.1"/>
    <property type="molecule type" value="Genomic_DNA"/>
</dbReference>
<name>A0A073AVK3_9PSEU</name>
<sequence>MGSSTTSRWHEVSATAEAIAQAGGQLETSARHIKSTEELATAQEALFAITRAGARLARQLDLLANEYESPSLSEPSAVHVALDQAAAAAEDLGNCTKVAAQAIEDRE</sequence>
<dbReference type="Proteomes" id="UP000031419">
    <property type="component" value="Unassembled WGS sequence"/>
</dbReference>
<proteinExistence type="predicted"/>